<dbReference type="InterPro" id="IPR020802">
    <property type="entry name" value="TesA-like"/>
</dbReference>
<dbReference type="SUPFAM" id="SSF56801">
    <property type="entry name" value="Acetyl-CoA synthetase-like"/>
    <property type="match status" value="1"/>
</dbReference>
<evidence type="ECO:0000313" key="6">
    <source>
        <dbReference type="Proteomes" id="UP000198953"/>
    </source>
</evidence>
<sequence length="1286" mass="139614">MRLIDAYPLSMLQSGMLFHSQNDTGSSTYRDILSLDVAGPLDLAAFQRVLDDTVAAHGALRTGFDLTSFSEPMQLLYEDVRAPVTVTDLRGLGEDEQARRIEEWFEAEKHREIDWASPPLARFQVHRLGERRHRIGLTFHHAVLDGWSLASLVTELMARYGGLAVLPAPAAAMRDHAALERKALASEDARRFWAETLRERPFTALPRVRDRERDDHAAVRMTLDTGVADRLRALAAELGVPVRSVLLTAHLAVLRLLTGEGDLCTGLVTHGRPETAGGDRALGLFLNTVPFRFTSARESWRSAVTRVFQAETRMMPHRRYPLAQLHRDHVPAGESLFEVVFDFRDFHVYEALADSAETRVVDARFFERNNFPLTVNAGMTGPGLEFTLVSDPREFPTSQLRTIARYYQAAVIALAERPDDLMIVGELLPDEEREELAGAWNDTTADRPRSSLDALVREQAARTPAALAVGDLTYGALMEGVDRVAADLRARGVERGSLVGVCMGRSAEVVVAVLGVLAAGAAYVPIDPAYPAERITYMIQDARLPLILTDAGAAGSIPPGVPLVDVHRILQDEPAPAVPAAHGPEDLMYVIYTSGSTGSPKGVMVTHANVVNLLSSMADLVAAGHDELLVALTSLSFDIAALELFLPLVTGARLAVAGDLLFDPERALAGLRGTPTLMQATPSAWRQLLVGGLDLPPSLRVLCGGEALPDDLAADLAARFDRVWNVYGPTETTIWSSADEITPGSPPTLGHPVANTRLYVLDDDLSPAPVGVPGELYIGGAGVTWGYLDRPGLTATRFVADPFSGEPCARLYRTGDAARRRPDGRIEFLGRLDDQVKLRGHRIELAEIESAILAHPSVHSTVVTLQEDAPGDRRLIAYVVLEPDARPPSDPRGYLAAKLPVQLVPAAFIPLESMPLTPNGKIDRKALPRAGNARPVLARTPTPPRDDLERDLAQLWAETLRFESIGVHDQFFDLGGDSLLALRLLAKVRQQFTSEVPAVVLFEQGTVAAMAEAIRSRSQPRSGPLVVLHAEGGRTPLLCVHPLGGHVFCYREMAGHLGAAGHPFYAFQAPGLDHGEPMTSIEELAQHYVDAARQVQPHGPYLLTGWCMGGVVVYEMARRLLAAGERVGLLGIISSSADEPVPEAYAQDEARLLLDVVYAKALDLTADDLAGLTEEERLTRVFAAAKQATDIRQDILTKDQLRRITRVYGAHARASLAYRPGPLDADAVLYRPSEGHEGAPPDLGWAPVVTGRLDIEIVDGTHYSLLSGPNGEALASRLIARAAEVR</sequence>
<dbReference type="Pfam" id="PF00668">
    <property type="entry name" value="Condensation"/>
    <property type="match status" value="1"/>
</dbReference>
<dbReference type="GO" id="GO:0031177">
    <property type="term" value="F:phosphopantetheine binding"/>
    <property type="evidence" value="ECO:0007669"/>
    <property type="project" value="InterPro"/>
</dbReference>
<dbReference type="Gene3D" id="3.30.559.10">
    <property type="entry name" value="Chloramphenicol acetyltransferase-like domain"/>
    <property type="match status" value="1"/>
</dbReference>
<dbReference type="Gene3D" id="3.30.559.30">
    <property type="entry name" value="Nonribosomal peptide synthetase, condensation domain"/>
    <property type="match status" value="1"/>
</dbReference>
<dbReference type="Pfam" id="PF00550">
    <property type="entry name" value="PP-binding"/>
    <property type="match status" value="1"/>
</dbReference>
<dbReference type="InterPro" id="IPR001031">
    <property type="entry name" value="Thioesterase"/>
</dbReference>
<dbReference type="Proteomes" id="UP000198953">
    <property type="component" value="Unassembled WGS sequence"/>
</dbReference>
<dbReference type="PANTHER" id="PTHR45527">
    <property type="entry name" value="NONRIBOSOMAL PEPTIDE SYNTHETASE"/>
    <property type="match status" value="1"/>
</dbReference>
<dbReference type="InterPro" id="IPR023213">
    <property type="entry name" value="CAT-like_dom_sf"/>
</dbReference>
<dbReference type="Gene3D" id="1.10.1200.10">
    <property type="entry name" value="ACP-like"/>
    <property type="match status" value="1"/>
</dbReference>
<dbReference type="GO" id="GO:0008610">
    <property type="term" value="P:lipid biosynthetic process"/>
    <property type="evidence" value="ECO:0007669"/>
    <property type="project" value="UniProtKB-ARBA"/>
</dbReference>
<dbReference type="Gene3D" id="3.40.50.1820">
    <property type="entry name" value="alpha/beta hydrolase"/>
    <property type="match status" value="1"/>
</dbReference>
<dbReference type="InterPro" id="IPR029058">
    <property type="entry name" value="AB_hydrolase_fold"/>
</dbReference>
<evidence type="ECO:0000256" key="2">
    <source>
        <dbReference type="ARBA" id="ARBA00022450"/>
    </source>
</evidence>
<dbReference type="FunFam" id="2.30.38.10:FF:000001">
    <property type="entry name" value="Non-ribosomal peptide synthetase PvdI"/>
    <property type="match status" value="1"/>
</dbReference>
<dbReference type="Pfam" id="PF00975">
    <property type="entry name" value="Thioesterase"/>
    <property type="match status" value="1"/>
</dbReference>
<dbReference type="InterPro" id="IPR045851">
    <property type="entry name" value="AMP-bd_C_sf"/>
</dbReference>
<evidence type="ECO:0000256" key="1">
    <source>
        <dbReference type="ARBA" id="ARBA00001957"/>
    </source>
</evidence>
<dbReference type="SUPFAM" id="SSF53474">
    <property type="entry name" value="alpha/beta-Hydrolases"/>
    <property type="match status" value="1"/>
</dbReference>
<reference evidence="5 6" key="1">
    <citation type="submission" date="2016-10" db="EMBL/GenBank/DDBJ databases">
        <authorList>
            <person name="de Groot N.N."/>
        </authorList>
    </citation>
    <scope>NUCLEOTIDE SEQUENCE [LARGE SCALE GENOMIC DNA]</scope>
    <source>
        <strain evidence="5 6">DSM 43357</strain>
    </source>
</reference>
<proteinExistence type="predicted"/>
<name>A0A1H7I892_9ACTN</name>
<dbReference type="Pfam" id="PF13193">
    <property type="entry name" value="AMP-binding_C"/>
    <property type="match status" value="1"/>
</dbReference>
<dbReference type="InterPro" id="IPR010071">
    <property type="entry name" value="AA_adenyl_dom"/>
</dbReference>
<organism evidence="5 6">
    <name type="scientific">Nonomuraea pusilla</name>
    <dbReference type="NCBI Taxonomy" id="46177"/>
    <lineage>
        <taxon>Bacteria</taxon>
        <taxon>Bacillati</taxon>
        <taxon>Actinomycetota</taxon>
        <taxon>Actinomycetes</taxon>
        <taxon>Streptosporangiales</taxon>
        <taxon>Streptosporangiaceae</taxon>
        <taxon>Nonomuraea</taxon>
    </lineage>
</organism>
<dbReference type="EMBL" id="FOBF01000002">
    <property type="protein sequence ID" value="SEK57977.1"/>
    <property type="molecule type" value="Genomic_DNA"/>
</dbReference>
<accession>A0A1H7I892</accession>
<dbReference type="Gene3D" id="3.40.50.12780">
    <property type="entry name" value="N-terminal domain of ligase-like"/>
    <property type="match status" value="1"/>
</dbReference>
<dbReference type="SUPFAM" id="SSF47336">
    <property type="entry name" value="ACP-like"/>
    <property type="match status" value="1"/>
</dbReference>
<dbReference type="GO" id="GO:0005737">
    <property type="term" value="C:cytoplasm"/>
    <property type="evidence" value="ECO:0007669"/>
    <property type="project" value="TreeGrafter"/>
</dbReference>
<dbReference type="InterPro" id="IPR020806">
    <property type="entry name" value="PKS_PP-bd"/>
</dbReference>
<dbReference type="SMART" id="SM00823">
    <property type="entry name" value="PKS_PP"/>
    <property type="match status" value="1"/>
</dbReference>
<dbReference type="FunFam" id="1.10.1200.10:FF:000016">
    <property type="entry name" value="Non-ribosomal peptide synthase"/>
    <property type="match status" value="1"/>
</dbReference>
<dbReference type="GO" id="GO:0072330">
    <property type="term" value="P:monocarboxylic acid biosynthetic process"/>
    <property type="evidence" value="ECO:0007669"/>
    <property type="project" value="UniProtKB-ARBA"/>
</dbReference>
<keyword evidence="2" id="KW-0596">Phosphopantetheine</keyword>
<dbReference type="FunFam" id="3.40.50.980:FF:000001">
    <property type="entry name" value="Non-ribosomal peptide synthetase"/>
    <property type="match status" value="1"/>
</dbReference>
<dbReference type="InterPro" id="IPR042099">
    <property type="entry name" value="ANL_N_sf"/>
</dbReference>
<dbReference type="InterPro" id="IPR000873">
    <property type="entry name" value="AMP-dep_synth/lig_dom"/>
</dbReference>
<comment type="cofactor">
    <cofactor evidence="1">
        <name>pantetheine 4'-phosphate</name>
        <dbReference type="ChEBI" id="CHEBI:47942"/>
    </cofactor>
</comment>
<evidence type="ECO:0000313" key="5">
    <source>
        <dbReference type="EMBL" id="SEK57977.1"/>
    </source>
</evidence>
<evidence type="ECO:0000256" key="3">
    <source>
        <dbReference type="ARBA" id="ARBA00022553"/>
    </source>
</evidence>
<dbReference type="InterPro" id="IPR025110">
    <property type="entry name" value="AMP-bd_C"/>
</dbReference>
<dbReference type="SMART" id="SM00824">
    <property type="entry name" value="PKS_TE"/>
    <property type="match status" value="1"/>
</dbReference>
<dbReference type="PROSITE" id="PS00012">
    <property type="entry name" value="PHOSPHOPANTETHEINE"/>
    <property type="match status" value="1"/>
</dbReference>
<evidence type="ECO:0000259" key="4">
    <source>
        <dbReference type="PROSITE" id="PS50075"/>
    </source>
</evidence>
<dbReference type="GO" id="GO:0003824">
    <property type="term" value="F:catalytic activity"/>
    <property type="evidence" value="ECO:0007669"/>
    <property type="project" value="InterPro"/>
</dbReference>
<dbReference type="Gene3D" id="3.30.300.30">
    <property type="match status" value="1"/>
</dbReference>
<keyword evidence="3" id="KW-0597">Phosphoprotein</keyword>
<protein>
    <submittedName>
        <fullName evidence="5">Amino acid adenylation domain-containing protein</fullName>
    </submittedName>
</protein>
<dbReference type="Pfam" id="PF00501">
    <property type="entry name" value="AMP-binding"/>
    <property type="match status" value="1"/>
</dbReference>
<dbReference type="PROSITE" id="PS00455">
    <property type="entry name" value="AMP_BINDING"/>
    <property type="match status" value="1"/>
</dbReference>
<dbReference type="GO" id="GO:0043041">
    <property type="term" value="P:amino acid activation for nonribosomal peptide biosynthetic process"/>
    <property type="evidence" value="ECO:0007669"/>
    <property type="project" value="TreeGrafter"/>
</dbReference>
<dbReference type="InterPro" id="IPR006162">
    <property type="entry name" value="Ppantetheine_attach_site"/>
</dbReference>
<feature type="domain" description="Carrier" evidence="4">
    <location>
        <begin position="943"/>
        <end position="1018"/>
    </location>
</feature>
<dbReference type="NCBIfam" id="TIGR01733">
    <property type="entry name" value="AA-adenyl-dom"/>
    <property type="match status" value="1"/>
</dbReference>
<keyword evidence="6" id="KW-1185">Reference proteome</keyword>
<dbReference type="SUPFAM" id="SSF52777">
    <property type="entry name" value="CoA-dependent acyltransferases"/>
    <property type="match status" value="2"/>
</dbReference>
<gene>
    <name evidence="5" type="ORF">SAMN05660976_00702</name>
</gene>
<dbReference type="InterPro" id="IPR009081">
    <property type="entry name" value="PP-bd_ACP"/>
</dbReference>
<dbReference type="RefSeq" id="WP_177227196.1">
    <property type="nucleotide sequence ID" value="NZ_FOBF01000002.1"/>
</dbReference>
<dbReference type="InterPro" id="IPR020845">
    <property type="entry name" value="AMP-binding_CS"/>
</dbReference>
<dbReference type="PROSITE" id="PS50075">
    <property type="entry name" value="CARRIER"/>
    <property type="match status" value="1"/>
</dbReference>
<dbReference type="InterPro" id="IPR036736">
    <property type="entry name" value="ACP-like_sf"/>
</dbReference>
<dbReference type="InterPro" id="IPR001242">
    <property type="entry name" value="Condensation_dom"/>
</dbReference>
<dbReference type="GO" id="GO:0044550">
    <property type="term" value="P:secondary metabolite biosynthetic process"/>
    <property type="evidence" value="ECO:0007669"/>
    <property type="project" value="TreeGrafter"/>
</dbReference>
<dbReference type="STRING" id="46177.SAMN05660976_00702"/>
<dbReference type="PANTHER" id="PTHR45527:SF1">
    <property type="entry name" value="FATTY ACID SYNTHASE"/>
    <property type="match status" value="1"/>
</dbReference>